<keyword evidence="6" id="KW-1185">Reference proteome</keyword>
<dbReference type="PROSITE" id="PS50070">
    <property type="entry name" value="KRINGLE_2"/>
    <property type="match status" value="1"/>
</dbReference>
<dbReference type="PRINTS" id="PR00018">
    <property type="entry name" value="KRINGLE"/>
</dbReference>
<dbReference type="EMBL" id="NIVC01004376">
    <property type="protein sequence ID" value="PAA47656.1"/>
    <property type="molecule type" value="Genomic_DNA"/>
</dbReference>
<evidence type="ECO:0000256" key="2">
    <source>
        <dbReference type="ARBA" id="ARBA00023157"/>
    </source>
</evidence>
<protein>
    <recommendedName>
        <fullName evidence="4">Kringle domain-containing protein</fullName>
    </recommendedName>
</protein>
<keyword evidence="2 3" id="KW-1015">Disulfide bond</keyword>
<name>A0A267DER6_9PLAT</name>
<dbReference type="InterPro" id="IPR000001">
    <property type="entry name" value="Kringle"/>
</dbReference>
<dbReference type="InterPro" id="IPR018056">
    <property type="entry name" value="Kringle_CS"/>
</dbReference>
<dbReference type="STRING" id="282301.A0A267DER6"/>
<organism evidence="5 6">
    <name type="scientific">Macrostomum lignano</name>
    <dbReference type="NCBI Taxonomy" id="282301"/>
    <lineage>
        <taxon>Eukaryota</taxon>
        <taxon>Metazoa</taxon>
        <taxon>Spiralia</taxon>
        <taxon>Lophotrochozoa</taxon>
        <taxon>Platyhelminthes</taxon>
        <taxon>Rhabditophora</taxon>
        <taxon>Macrostomorpha</taxon>
        <taxon>Macrostomida</taxon>
        <taxon>Macrostomidae</taxon>
        <taxon>Macrostomum</taxon>
    </lineage>
</organism>
<keyword evidence="1 3" id="KW-0420">Kringle</keyword>
<dbReference type="InterPro" id="IPR008979">
    <property type="entry name" value="Galactose-bd-like_sf"/>
</dbReference>
<feature type="disulfide bond" evidence="3">
    <location>
        <begin position="339"/>
        <end position="362"/>
    </location>
</feature>
<comment type="caution">
    <text evidence="5">The sequence shown here is derived from an EMBL/GenBank/DDBJ whole genome shotgun (WGS) entry which is preliminary data.</text>
</comment>
<dbReference type="Proteomes" id="UP000215902">
    <property type="component" value="Unassembled WGS sequence"/>
</dbReference>
<feature type="domain" description="Kringle" evidence="4">
    <location>
        <begin position="292"/>
        <end position="367"/>
    </location>
</feature>
<dbReference type="PANTHER" id="PTHR24261">
    <property type="entry name" value="PLASMINOGEN-RELATED"/>
    <property type="match status" value="1"/>
</dbReference>
<dbReference type="InterPro" id="IPR038178">
    <property type="entry name" value="Kringle_sf"/>
</dbReference>
<evidence type="ECO:0000256" key="3">
    <source>
        <dbReference type="PROSITE-ProRule" id="PRU00121"/>
    </source>
</evidence>
<dbReference type="Gene3D" id="2.40.20.10">
    <property type="entry name" value="Plasminogen Kringle 4"/>
    <property type="match status" value="1"/>
</dbReference>
<dbReference type="AlphaFoldDB" id="A0A267DER6"/>
<dbReference type="InterPro" id="IPR050759">
    <property type="entry name" value="Serine_protease_kringle"/>
</dbReference>
<dbReference type="SUPFAM" id="SSF57440">
    <property type="entry name" value="Kringle-like"/>
    <property type="match status" value="1"/>
</dbReference>
<dbReference type="PROSITE" id="PS00021">
    <property type="entry name" value="KRINGLE_1"/>
    <property type="match status" value="1"/>
</dbReference>
<dbReference type="Gene3D" id="2.60.120.260">
    <property type="entry name" value="Galactose-binding domain-like"/>
    <property type="match status" value="1"/>
</dbReference>
<evidence type="ECO:0000313" key="5">
    <source>
        <dbReference type="EMBL" id="PAA47656.1"/>
    </source>
</evidence>
<dbReference type="SUPFAM" id="SSF49785">
    <property type="entry name" value="Galactose-binding domain-like"/>
    <property type="match status" value="1"/>
</dbReference>
<reference evidence="5 6" key="1">
    <citation type="submission" date="2017-06" db="EMBL/GenBank/DDBJ databases">
        <title>A platform for efficient transgenesis in Macrostomum lignano, a flatworm model organism for stem cell research.</title>
        <authorList>
            <person name="Berezikov E."/>
        </authorList>
    </citation>
    <scope>NUCLEOTIDE SEQUENCE [LARGE SCALE GENOMIC DNA]</scope>
    <source>
        <strain evidence="5">DV1</strain>
        <tissue evidence="5">Whole organism</tissue>
    </source>
</reference>
<comment type="caution">
    <text evidence="3">Lacks conserved residue(s) required for the propagation of feature annotation.</text>
</comment>
<proteinExistence type="predicted"/>
<gene>
    <name evidence="5" type="ORF">BOX15_Mlig001837g2</name>
</gene>
<sequence length="467" mass="53448">MLNSSLNRTATHNTQDFAKVCITWTTDDNATTFFTYVDGQLIGQSTDFRHAIPIRKIGYSNDVYSTGTSIQMYFDVRSTKTLSTYRPQYYFHQERVYLQATFDKFVKLQWITLQGGSGINVVSDAWTTVLSYYIYYSENARYWRSLYNGMLLVGPRQTRQAASLRFLPDLLTLALRVCPSAYQTLNEMKLQLYGCPYETKGSTLPYIVSNFKWRIHSSGSYPERGNDGDAHMFYNYNQAFATNLQDYSDPYHFWMISFGYPTVIKRIRVVDLIEELDEYGGDVCGNAASRTSYFGRQNVTSSGYTCQKWGTSSPHAPNSDCQYAGYFPASNITASENYCRNCDNTNRFWCYTTNPSVTLDTCQISSCSRTNLRYDYEELDFAEIFVSNSSSITHSSVQVIQSRGSGYLREHVWAVDIDKVANYAGIRKVSDYRRRLSFASLKPTAFRLLVSCICLAIPSAWRTALLR</sequence>
<dbReference type="SMART" id="SM00130">
    <property type="entry name" value="KR"/>
    <property type="match status" value="1"/>
</dbReference>
<evidence type="ECO:0000256" key="1">
    <source>
        <dbReference type="ARBA" id="ARBA00022572"/>
    </source>
</evidence>
<dbReference type="Pfam" id="PF00051">
    <property type="entry name" value="Kringle"/>
    <property type="match status" value="1"/>
</dbReference>
<accession>A0A267DER6</accession>
<evidence type="ECO:0000313" key="6">
    <source>
        <dbReference type="Proteomes" id="UP000215902"/>
    </source>
</evidence>
<evidence type="ECO:0000259" key="4">
    <source>
        <dbReference type="PROSITE" id="PS50070"/>
    </source>
</evidence>
<dbReference type="PANTHER" id="PTHR24261:SF7">
    <property type="entry name" value="KRINGLE DOMAIN-CONTAINING PROTEIN"/>
    <property type="match status" value="1"/>
</dbReference>
<dbReference type="InterPro" id="IPR013806">
    <property type="entry name" value="Kringle-like"/>
</dbReference>
<dbReference type="OrthoDB" id="272018at2759"/>